<dbReference type="HOGENOM" id="CLU_020473_1_0_10"/>
<dbReference type="GO" id="GO:0016020">
    <property type="term" value="C:membrane"/>
    <property type="evidence" value="ECO:0007669"/>
    <property type="project" value="InterPro"/>
</dbReference>
<accession>U2C2V4</accession>
<evidence type="ECO:0000256" key="1">
    <source>
        <dbReference type="SAM" id="Phobius"/>
    </source>
</evidence>
<evidence type="ECO:0000313" key="3">
    <source>
        <dbReference type="EMBL" id="ERI84774.1"/>
    </source>
</evidence>
<dbReference type="InterPro" id="IPR050640">
    <property type="entry name" value="Bact_2-comp_sensor_kinase"/>
</dbReference>
<feature type="domain" description="Signal transduction histidine kinase internal region" evidence="2">
    <location>
        <begin position="177"/>
        <end position="248"/>
    </location>
</feature>
<feature type="transmembrane region" description="Helical" evidence="1">
    <location>
        <begin position="140"/>
        <end position="161"/>
    </location>
</feature>
<keyword evidence="1" id="KW-0472">Membrane</keyword>
<dbReference type="GeneID" id="99754277"/>
<dbReference type="Pfam" id="PF06580">
    <property type="entry name" value="His_kinase"/>
    <property type="match status" value="1"/>
</dbReference>
<reference evidence="3 4" key="1">
    <citation type="submission" date="2013-08" db="EMBL/GenBank/DDBJ databases">
        <authorList>
            <person name="Weinstock G."/>
            <person name="Sodergren E."/>
            <person name="Wylie T."/>
            <person name="Fulton L."/>
            <person name="Fulton R."/>
            <person name="Fronick C."/>
            <person name="O'Laughlin M."/>
            <person name="Godfrey J."/>
            <person name="Miner T."/>
            <person name="Herter B."/>
            <person name="Appelbaum E."/>
            <person name="Cordes M."/>
            <person name="Lek S."/>
            <person name="Wollam A."/>
            <person name="Pepin K.H."/>
            <person name="Palsikar V.B."/>
            <person name="Mitreva M."/>
            <person name="Wilson R.K."/>
        </authorList>
    </citation>
    <scope>NUCLEOTIDE SEQUENCE [LARGE SCALE GENOMIC DNA]</scope>
    <source>
        <strain evidence="3 4">F0041</strain>
    </source>
</reference>
<dbReference type="AlphaFoldDB" id="U2C2V4"/>
<dbReference type="PANTHER" id="PTHR34220">
    <property type="entry name" value="SENSOR HISTIDINE KINASE YPDA"/>
    <property type="match status" value="1"/>
</dbReference>
<feature type="transmembrane region" description="Helical" evidence="1">
    <location>
        <begin position="87"/>
        <end position="112"/>
    </location>
</feature>
<dbReference type="RefSeq" id="WP_021645794.1">
    <property type="nucleotide sequence ID" value="NZ_KE993117.1"/>
</dbReference>
<organism evidence="3 4">
    <name type="scientific">Bacteroides pyogenes F0041</name>
    <dbReference type="NCBI Taxonomy" id="1321819"/>
    <lineage>
        <taxon>Bacteria</taxon>
        <taxon>Pseudomonadati</taxon>
        <taxon>Bacteroidota</taxon>
        <taxon>Bacteroidia</taxon>
        <taxon>Bacteroidales</taxon>
        <taxon>Bacteroidaceae</taxon>
        <taxon>Bacteroides</taxon>
    </lineage>
</organism>
<evidence type="ECO:0000313" key="4">
    <source>
        <dbReference type="Proteomes" id="UP000016496"/>
    </source>
</evidence>
<protein>
    <submittedName>
        <fullName evidence="3">Histidine kinase</fullName>
    </submittedName>
</protein>
<dbReference type="Proteomes" id="UP000016496">
    <property type="component" value="Unassembled WGS sequence"/>
</dbReference>
<keyword evidence="3" id="KW-0808">Transferase</keyword>
<comment type="caution">
    <text evidence="3">The sequence shown here is derived from an EMBL/GenBank/DDBJ whole genome shotgun (WGS) entry which is preliminary data.</text>
</comment>
<dbReference type="PANTHER" id="PTHR34220:SF7">
    <property type="entry name" value="SENSOR HISTIDINE KINASE YPDA"/>
    <property type="match status" value="1"/>
</dbReference>
<dbReference type="PATRIC" id="fig|1321819.3.peg.2082"/>
<keyword evidence="1" id="KW-0812">Transmembrane</keyword>
<evidence type="ECO:0000259" key="2">
    <source>
        <dbReference type="Pfam" id="PF06580"/>
    </source>
</evidence>
<name>U2C2V4_9BACE</name>
<dbReference type="GO" id="GO:0000155">
    <property type="term" value="F:phosphorelay sensor kinase activity"/>
    <property type="evidence" value="ECO:0007669"/>
    <property type="project" value="InterPro"/>
</dbReference>
<keyword evidence="3" id="KW-0418">Kinase</keyword>
<feature type="transmembrane region" description="Helical" evidence="1">
    <location>
        <begin position="28"/>
        <end position="47"/>
    </location>
</feature>
<sequence>MQREQNNNNNNLLYQLLIEPRFRFIRHIILFCVVCLIVLNQFLLAYSEVVNQINPLPVLIGYLSVYLFFIYLNLYVLIPKLLIKSKYLYYLIALLMTAISITIADICIEYFIHRYYGIPFNRFSFFSLRSIPFVELLSDILLTSILLIGISITVFFKNWLLSMEREKALKKDKLYTQLDVLKERVAPSFLLNVLYKAGESTKSTPATSSKILLKLSRLLRYQLYDSSRDVVLLRSEINFLSDYLSLENSCNENLNYIITYPPLEKNYFVPPLSFVPIVEDALDTFREQKDDLLIELKFAITDNCVIFTCKDNKRETVHRCNLIKI</sequence>
<dbReference type="InterPro" id="IPR010559">
    <property type="entry name" value="Sig_transdc_His_kin_internal"/>
</dbReference>
<dbReference type="EMBL" id="AWSV01000116">
    <property type="protein sequence ID" value="ERI84774.1"/>
    <property type="molecule type" value="Genomic_DNA"/>
</dbReference>
<proteinExistence type="predicted"/>
<dbReference type="OrthoDB" id="9809908at2"/>
<keyword evidence="1" id="KW-1133">Transmembrane helix</keyword>
<feature type="transmembrane region" description="Helical" evidence="1">
    <location>
        <begin position="59"/>
        <end position="78"/>
    </location>
</feature>
<gene>
    <name evidence="3" type="ORF">HMPREF1981_02252</name>
</gene>